<comment type="function">
    <text evidence="5">Converts 2-succinylbenzoate (OSB) to 2-succinylbenzoyl-CoA (OSB-CoA).</text>
</comment>
<evidence type="ECO:0000256" key="1">
    <source>
        <dbReference type="ARBA" id="ARBA00022428"/>
    </source>
</evidence>
<keyword evidence="2 5" id="KW-0436">Ligase</keyword>
<gene>
    <name evidence="5" type="primary">menE</name>
    <name evidence="8" type="ORF">P799_16510</name>
</gene>
<dbReference type="HOGENOM" id="CLU_000022_59_0_9"/>
<evidence type="ECO:0000256" key="3">
    <source>
        <dbReference type="ARBA" id="ARBA00022741"/>
    </source>
</evidence>
<dbReference type="InterPro" id="IPR010192">
    <property type="entry name" value="MenE"/>
</dbReference>
<evidence type="ECO:0000256" key="4">
    <source>
        <dbReference type="ARBA" id="ARBA00022840"/>
    </source>
</evidence>
<evidence type="ECO:0000256" key="5">
    <source>
        <dbReference type="HAMAP-Rule" id="MF_00731"/>
    </source>
</evidence>
<dbReference type="GO" id="GO:0005524">
    <property type="term" value="F:ATP binding"/>
    <property type="evidence" value="ECO:0007669"/>
    <property type="project" value="UniProtKB-KW"/>
</dbReference>
<dbReference type="PANTHER" id="PTHR43201:SF5">
    <property type="entry name" value="MEDIUM-CHAIN ACYL-COA LIGASE ACSF2, MITOCHONDRIAL"/>
    <property type="match status" value="1"/>
</dbReference>
<dbReference type="NCBIfam" id="TIGR01923">
    <property type="entry name" value="menE"/>
    <property type="match status" value="1"/>
</dbReference>
<feature type="domain" description="AMP-binding enzyme C-terminal" evidence="7">
    <location>
        <begin position="399"/>
        <end position="472"/>
    </location>
</feature>
<dbReference type="Gene3D" id="3.30.300.30">
    <property type="match status" value="1"/>
</dbReference>
<dbReference type="InterPro" id="IPR025110">
    <property type="entry name" value="AMP-bd_C"/>
</dbReference>
<dbReference type="SUPFAM" id="SSF56801">
    <property type="entry name" value="Acetyl-CoA synthetase-like"/>
    <property type="match status" value="1"/>
</dbReference>
<dbReference type="HAMAP" id="MF_00731">
    <property type="entry name" value="MenE"/>
    <property type="match status" value="1"/>
</dbReference>
<evidence type="ECO:0000259" key="7">
    <source>
        <dbReference type="Pfam" id="PF13193"/>
    </source>
</evidence>
<dbReference type="Gene3D" id="3.40.50.12780">
    <property type="entry name" value="N-terminal domain of ligase-like"/>
    <property type="match status" value="1"/>
</dbReference>
<dbReference type="UniPathway" id="UPA01057">
    <property type="reaction ID" value="UER00166"/>
</dbReference>
<feature type="domain" description="AMP-dependent synthetase/ligase" evidence="6">
    <location>
        <begin position="16"/>
        <end position="349"/>
    </location>
</feature>
<name>W7RNF3_LYSSH</name>
<dbReference type="Pfam" id="PF00501">
    <property type="entry name" value="AMP-binding"/>
    <property type="match status" value="1"/>
</dbReference>
<dbReference type="PROSITE" id="PS00455">
    <property type="entry name" value="AMP_BINDING"/>
    <property type="match status" value="1"/>
</dbReference>
<dbReference type="InterPro" id="IPR045851">
    <property type="entry name" value="AMP-bd_C_sf"/>
</dbReference>
<dbReference type="InterPro" id="IPR000873">
    <property type="entry name" value="AMP-dep_synth/lig_dom"/>
</dbReference>
<proteinExistence type="inferred from homology"/>
<dbReference type="Pfam" id="PF13193">
    <property type="entry name" value="AMP-binding_C"/>
    <property type="match status" value="1"/>
</dbReference>
<sequence length="480" mass="53363">MIGVTNMYPNWIIQRAYLTPLRKALTYKEQSWTFQELNDLSIKRARQLVGLGIQQGDRIAIMGPSKPELVITMYACMHLQCEMVMLNRRLSQDELSYQMTDSEAVAVLIADEDVNKLPANMAHYLFSTIEKVEEGAFDITKEWPLEQTTTIMYTSGTTGFPKGVRQTVGNHQASATASVLNIGLQTDDVWLCAVPLFHISGFSILVRSLLYGNQVYLYDHFDVDAITHHIMKGEVTHMSVVAVTLERILHTLEQHNAKASSRFKLMLAGGGPVPADYLARAHTLNLAVAQTYGMTETSSQTATLASEDAIRKIGSAGKPLFFNQIKIVEPNAQGEGEICIRGPHVTPGYIGRFAQKSATRDGWLHTGDIGYLDEEGYLFVIDRRADLIISGGENIYPAEIENVLLMHPAVKEAGVCGADDKQWGQVPVAFVVLNKQASVEQLQAFCRQKLAKYKLPKEIIITNSLPRNGANKLLRRKLLQ</sequence>
<dbReference type="FunFam" id="3.30.300.30:FF:000008">
    <property type="entry name" value="2,3-dihydroxybenzoate-AMP ligase"/>
    <property type="match status" value="1"/>
</dbReference>
<comment type="caution">
    <text evidence="8">The sequence shown here is derived from an EMBL/GenBank/DDBJ whole genome shotgun (WGS) entry which is preliminary data.</text>
</comment>
<dbReference type="GO" id="GO:0031956">
    <property type="term" value="F:medium-chain fatty acid-CoA ligase activity"/>
    <property type="evidence" value="ECO:0007669"/>
    <property type="project" value="TreeGrafter"/>
</dbReference>
<dbReference type="InterPro" id="IPR020845">
    <property type="entry name" value="AMP-binding_CS"/>
</dbReference>
<comment type="similarity">
    <text evidence="5">Belongs to the ATP-dependent AMP-binding enzyme family. MenE subfamily.</text>
</comment>
<dbReference type="GO" id="GO:0008756">
    <property type="term" value="F:o-succinylbenzoate-CoA ligase activity"/>
    <property type="evidence" value="ECO:0007669"/>
    <property type="project" value="UniProtKB-UniRule"/>
</dbReference>
<reference evidence="8 9" key="1">
    <citation type="journal article" date="2015" name="Stand. Genomic Sci.">
        <title>Genome sequence and description of the mosquitocidal and heavy metal tolerant strain Lysinibacillus sphaericus CBAM5.</title>
        <authorList>
            <person name="Pena-Montenegro T.D."/>
            <person name="Lozano L."/>
            <person name="Dussan J."/>
        </authorList>
    </citation>
    <scope>NUCLEOTIDE SEQUENCE [LARGE SCALE GENOMIC DNA]</scope>
    <source>
        <strain evidence="8">CBAM5</strain>
    </source>
</reference>
<dbReference type="InterPro" id="IPR042099">
    <property type="entry name" value="ANL_N_sf"/>
</dbReference>
<dbReference type="UniPathway" id="UPA00079"/>
<comment type="catalytic activity">
    <reaction evidence="5">
        <text>2-succinylbenzoate + ATP + CoA = 2-succinylbenzoyl-CoA + AMP + diphosphate</text>
        <dbReference type="Rhea" id="RHEA:17009"/>
        <dbReference type="ChEBI" id="CHEBI:18325"/>
        <dbReference type="ChEBI" id="CHEBI:30616"/>
        <dbReference type="ChEBI" id="CHEBI:33019"/>
        <dbReference type="ChEBI" id="CHEBI:57287"/>
        <dbReference type="ChEBI" id="CHEBI:57364"/>
        <dbReference type="ChEBI" id="CHEBI:456215"/>
        <dbReference type="EC" id="6.2.1.26"/>
    </reaction>
</comment>
<comment type="pathway">
    <text evidence="5">Quinol/quinone metabolism; menaquinone biosynthesis.</text>
</comment>
<dbReference type="GO" id="GO:0009234">
    <property type="term" value="P:menaquinone biosynthetic process"/>
    <property type="evidence" value="ECO:0007669"/>
    <property type="project" value="UniProtKB-UniRule"/>
</dbReference>
<keyword evidence="1 5" id="KW-0474">Menaquinone biosynthesis</keyword>
<accession>W7RNF3</accession>
<dbReference type="NCBIfam" id="NF002966">
    <property type="entry name" value="PRK03640.1"/>
    <property type="match status" value="1"/>
</dbReference>
<evidence type="ECO:0000313" key="9">
    <source>
        <dbReference type="Proteomes" id="UP000023555"/>
    </source>
</evidence>
<evidence type="ECO:0000313" key="8">
    <source>
        <dbReference type="EMBL" id="EWH32154.1"/>
    </source>
</evidence>
<organism evidence="8 9">
    <name type="scientific">Lysinibacillus sphaericus CBAM5</name>
    <dbReference type="NCBI Taxonomy" id="1400869"/>
    <lineage>
        <taxon>Bacteria</taxon>
        <taxon>Bacillati</taxon>
        <taxon>Bacillota</taxon>
        <taxon>Bacilli</taxon>
        <taxon>Bacillales</taxon>
        <taxon>Bacillaceae</taxon>
        <taxon>Lysinibacillus</taxon>
    </lineage>
</organism>
<dbReference type="Proteomes" id="UP000023555">
    <property type="component" value="Unassembled WGS sequence"/>
</dbReference>
<keyword evidence="4 5" id="KW-0067">ATP-binding</keyword>
<dbReference type="PANTHER" id="PTHR43201">
    <property type="entry name" value="ACYL-COA SYNTHETASE"/>
    <property type="match status" value="1"/>
</dbReference>
<comment type="pathway">
    <text evidence="5">Quinol/quinone metabolism; 1,4-dihydroxy-2-naphthoate biosynthesis; 1,4-dihydroxy-2-naphthoate from chorismate: step 5/7.</text>
</comment>
<dbReference type="GO" id="GO:0006631">
    <property type="term" value="P:fatty acid metabolic process"/>
    <property type="evidence" value="ECO:0007669"/>
    <property type="project" value="TreeGrafter"/>
</dbReference>
<protein>
    <recommendedName>
        <fullName evidence="5">2-succinylbenzoate--CoA ligase</fullName>
        <ecNumber evidence="5">6.2.1.26</ecNumber>
    </recommendedName>
    <alternativeName>
        <fullName evidence="5">o-succinylbenzoyl-CoA synthetase</fullName>
        <shortName evidence="5">OSB-CoA synthetase</shortName>
    </alternativeName>
</protein>
<evidence type="ECO:0000259" key="6">
    <source>
        <dbReference type="Pfam" id="PF00501"/>
    </source>
</evidence>
<dbReference type="EC" id="6.2.1.26" evidence="5"/>
<dbReference type="AlphaFoldDB" id="W7RNF3"/>
<evidence type="ECO:0000256" key="2">
    <source>
        <dbReference type="ARBA" id="ARBA00022598"/>
    </source>
</evidence>
<dbReference type="EMBL" id="AYKQ01000010">
    <property type="protein sequence ID" value="EWH32154.1"/>
    <property type="molecule type" value="Genomic_DNA"/>
</dbReference>
<keyword evidence="3 5" id="KW-0547">Nucleotide-binding</keyword>